<comment type="caution">
    <text evidence="1">The sequence shown here is derived from an EMBL/GenBank/DDBJ whole genome shotgun (WGS) entry which is preliminary data.</text>
</comment>
<organism evidence="1 2">
    <name type="scientific">Mucuna pruriens</name>
    <name type="common">Velvet bean</name>
    <name type="synonym">Dolichos pruriens</name>
    <dbReference type="NCBI Taxonomy" id="157652"/>
    <lineage>
        <taxon>Eukaryota</taxon>
        <taxon>Viridiplantae</taxon>
        <taxon>Streptophyta</taxon>
        <taxon>Embryophyta</taxon>
        <taxon>Tracheophyta</taxon>
        <taxon>Spermatophyta</taxon>
        <taxon>Magnoliopsida</taxon>
        <taxon>eudicotyledons</taxon>
        <taxon>Gunneridae</taxon>
        <taxon>Pentapetalae</taxon>
        <taxon>rosids</taxon>
        <taxon>fabids</taxon>
        <taxon>Fabales</taxon>
        <taxon>Fabaceae</taxon>
        <taxon>Papilionoideae</taxon>
        <taxon>50 kb inversion clade</taxon>
        <taxon>NPAAA clade</taxon>
        <taxon>indigoferoid/millettioid clade</taxon>
        <taxon>Phaseoleae</taxon>
        <taxon>Mucuna</taxon>
    </lineage>
</organism>
<keyword evidence="2" id="KW-1185">Reference proteome</keyword>
<name>A0A371FC73_MUCPR</name>
<proteinExistence type="predicted"/>
<dbReference type="AlphaFoldDB" id="A0A371FC73"/>
<evidence type="ECO:0000313" key="2">
    <source>
        <dbReference type="Proteomes" id="UP000257109"/>
    </source>
</evidence>
<sequence length="250" mass="28956">MLSLILLYKELDTKQSKTKYKASTRVVDHLFGFHISYHWKLEGLFWSPFWDYIKEQLEELMLKVNEQLQEDVVDLSLAKFVNGFENLKKESIRKDQWTWHKNLGHASLRLISKLKKHNLILGNVQDKVRTRSTFKDQAKVASLFEVEPKSIGDALLGEGQTRVLDHPSRNRDRVFPANKVEIECVSTNRRCPDQLRHLGQLKSSSPRRVLLLVDFVSSSRLWFCMAGFVYRLCMKALHANSSPTDSIPTG</sequence>
<gene>
    <name evidence="1" type="ORF">CR513_44175</name>
</gene>
<reference evidence="1" key="1">
    <citation type="submission" date="2018-05" db="EMBL/GenBank/DDBJ databases">
        <title>Draft genome of Mucuna pruriens seed.</title>
        <authorList>
            <person name="Nnadi N.E."/>
            <person name="Vos R."/>
            <person name="Hasami M.H."/>
            <person name="Devisetty U.K."/>
            <person name="Aguiy J.C."/>
        </authorList>
    </citation>
    <scope>NUCLEOTIDE SEQUENCE [LARGE SCALE GENOMIC DNA]</scope>
    <source>
        <strain evidence="1">JCA_2017</strain>
    </source>
</reference>
<dbReference type="EMBL" id="QJKJ01009688">
    <property type="protein sequence ID" value="RDX75889.1"/>
    <property type="molecule type" value="Genomic_DNA"/>
</dbReference>
<dbReference type="Proteomes" id="UP000257109">
    <property type="component" value="Unassembled WGS sequence"/>
</dbReference>
<evidence type="ECO:0000313" key="1">
    <source>
        <dbReference type="EMBL" id="RDX75889.1"/>
    </source>
</evidence>
<dbReference type="OrthoDB" id="1833513at2759"/>
<evidence type="ECO:0008006" key="3">
    <source>
        <dbReference type="Google" id="ProtNLM"/>
    </source>
</evidence>
<feature type="non-terminal residue" evidence="1">
    <location>
        <position position="1"/>
    </location>
</feature>
<accession>A0A371FC73</accession>
<protein>
    <recommendedName>
        <fullName evidence="3">GAG-pre-integrase domain-containing protein</fullName>
    </recommendedName>
</protein>